<evidence type="ECO:0000259" key="3">
    <source>
        <dbReference type="PROSITE" id="PS51782"/>
    </source>
</evidence>
<evidence type="ECO:0000313" key="4">
    <source>
        <dbReference type="EMBL" id="MBL7558799.1"/>
    </source>
</evidence>
<comment type="caution">
    <text evidence="4">The sequence shown here is derived from an EMBL/GenBank/DDBJ whole genome shotgun (WGS) entry which is preliminary data.</text>
</comment>
<sequence>MDEAQIKKDNLLKSNTLKSGQKIKIINRVLVPSSSPVISYAGEERVIAKLRPGQSPSTIAPPPTQSTQVVVQASTTDKTTSPDAKKVIKNKSTYSKPLIVPVVDNSEDNKIENHDSKEVAKAEKKLAKAKKKLEAAKRKEEKAKEKERLKAEKKARKEVQQVVIHEKNDAVVSESFKNELATIEKEEEKVKELVKIEKQKESSEAKKNIATNKLQEGVDYHTVVKGDNLFRLSKKYNTTVKKLTELNNVKFNNLQIGQKLKLK</sequence>
<dbReference type="InterPro" id="IPR036779">
    <property type="entry name" value="LysM_dom_sf"/>
</dbReference>
<evidence type="ECO:0000313" key="5">
    <source>
        <dbReference type="Proteomes" id="UP000605013"/>
    </source>
</evidence>
<proteinExistence type="predicted"/>
<dbReference type="CDD" id="cd00118">
    <property type="entry name" value="LysM"/>
    <property type="match status" value="1"/>
</dbReference>
<feature type="domain" description="LysM" evidence="3">
    <location>
        <begin position="219"/>
        <end position="262"/>
    </location>
</feature>
<dbReference type="SMART" id="SM00257">
    <property type="entry name" value="LysM"/>
    <property type="match status" value="1"/>
</dbReference>
<protein>
    <submittedName>
        <fullName evidence="4">LysM peptidoglycan-binding domain-containing protein</fullName>
    </submittedName>
</protein>
<dbReference type="PANTHER" id="PTHR33734">
    <property type="entry name" value="LYSM DOMAIN-CONTAINING GPI-ANCHORED PROTEIN 2"/>
    <property type="match status" value="1"/>
</dbReference>
<evidence type="ECO:0000256" key="1">
    <source>
        <dbReference type="SAM" id="Coils"/>
    </source>
</evidence>
<keyword evidence="5" id="KW-1185">Reference proteome</keyword>
<dbReference type="SUPFAM" id="SSF54106">
    <property type="entry name" value="LysM domain"/>
    <property type="match status" value="1"/>
</dbReference>
<dbReference type="Gene3D" id="3.10.350.10">
    <property type="entry name" value="LysM domain"/>
    <property type="match status" value="1"/>
</dbReference>
<gene>
    <name evidence="4" type="ORF">JAO71_03200</name>
</gene>
<organism evidence="4 5">
    <name type="scientific">Olleya sediminilitoris</name>
    <dbReference type="NCBI Taxonomy" id="2795739"/>
    <lineage>
        <taxon>Bacteria</taxon>
        <taxon>Pseudomonadati</taxon>
        <taxon>Bacteroidota</taxon>
        <taxon>Flavobacteriia</taxon>
        <taxon>Flavobacteriales</taxon>
        <taxon>Flavobacteriaceae</taxon>
    </lineage>
</organism>
<accession>A0ABS1WI61</accession>
<name>A0ABS1WI61_9FLAO</name>
<feature type="compositionally biased region" description="Polar residues" evidence="2">
    <location>
        <begin position="65"/>
        <end position="82"/>
    </location>
</feature>
<evidence type="ECO:0000256" key="2">
    <source>
        <dbReference type="SAM" id="MobiDB-lite"/>
    </source>
</evidence>
<dbReference type="EMBL" id="JAEMEF010000002">
    <property type="protein sequence ID" value="MBL7558799.1"/>
    <property type="molecule type" value="Genomic_DNA"/>
</dbReference>
<dbReference type="PROSITE" id="PS51782">
    <property type="entry name" value="LYSM"/>
    <property type="match status" value="1"/>
</dbReference>
<reference evidence="4 5" key="1">
    <citation type="submission" date="2020-12" db="EMBL/GenBank/DDBJ databases">
        <title>Olleya sediminilitoris sp. nov., isolated from a tidal flat.</title>
        <authorList>
            <person name="Park S."/>
            <person name="Yoon J.-H."/>
        </authorList>
    </citation>
    <scope>NUCLEOTIDE SEQUENCE [LARGE SCALE GENOMIC DNA]</scope>
    <source>
        <strain evidence="4 5">YSTF-M6</strain>
    </source>
</reference>
<dbReference type="Proteomes" id="UP000605013">
    <property type="component" value="Unassembled WGS sequence"/>
</dbReference>
<dbReference type="PANTHER" id="PTHR33734:SF22">
    <property type="entry name" value="MEMBRANE-BOUND LYTIC MUREIN TRANSGLYCOSYLASE D"/>
    <property type="match status" value="1"/>
</dbReference>
<keyword evidence="1" id="KW-0175">Coiled coil</keyword>
<dbReference type="Pfam" id="PF01476">
    <property type="entry name" value="LysM"/>
    <property type="match status" value="2"/>
</dbReference>
<feature type="region of interest" description="Disordered" evidence="2">
    <location>
        <begin position="52"/>
        <end position="83"/>
    </location>
</feature>
<feature type="coiled-coil region" evidence="1">
    <location>
        <begin position="112"/>
        <end position="213"/>
    </location>
</feature>
<dbReference type="InterPro" id="IPR018392">
    <property type="entry name" value="LysM"/>
</dbReference>